<dbReference type="NCBIfam" id="TIGR02595">
    <property type="entry name" value="PEP_CTERM"/>
    <property type="match status" value="1"/>
</dbReference>
<feature type="chain" id="PRO_5023056719" evidence="1">
    <location>
        <begin position="25"/>
        <end position="254"/>
    </location>
</feature>
<keyword evidence="1" id="KW-0732">Signal</keyword>
<dbReference type="OrthoDB" id="9912795at2"/>
<dbReference type="Proteomes" id="UP000315440">
    <property type="component" value="Unassembled WGS sequence"/>
</dbReference>
<feature type="signal peptide" evidence="1">
    <location>
        <begin position="1"/>
        <end position="24"/>
    </location>
</feature>
<evidence type="ECO:0000313" key="3">
    <source>
        <dbReference type="Proteomes" id="UP000315440"/>
    </source>
</evidence>
<protein>
    <submittedName>
        <fullName evidence="2">Uncharacterized protein</fullName>
    </submittedName>
</protein>
<evidence type="ECO:0000313" key="2">
    <source>
        <dbReference type="EMBL" id="TWT90535.1"/>
    </source>
</evidence>
<dbReference type="EMBL" id="SJPQ01000001">
    <property type="protein sequence ID" value="TWT90535.1"/>
    <property type="molecule type" value="Genomic_DNA"/>
</dbReference>
<dbReference type="RefSeq" id="WP_146397499.1">
    <property type="nucleotide sequence ID" value="NZ_SJPQ01000001.1"/>
</dbReference>
<accession>A0A5C5ZTW7</accession>
<evidence type="ECO:0000256" key="1">
    <source>
        <dbReference type="SAM" id="SignalP"/>
    </source>
</evidence>
<dbReference type="InterPro" id="IPR013424">
    <property type="entry name" value="Ice-binding_C"/>
</dbReference>
<keyword evidence="3" id="KW-1185">Reference proteome</keyword>
<reference evidence="2 3" key="1">
    <citation type="submission" date="2019-02" db="EMBL/GenBank/DDBJ databases">
        <title>Deep-cultivation of Planctomycetes and their phenomic and genomic characterization uncovers novel biology.</title>
        <authorList>
            <person name="Wiegand S."/>
            <person name="Jogler M."/>
            <person name="Boedeker C."/>
            <person name="Pinto D."/>
            <person name="Vollmers J."/>
            <person name="Rivas-Marin E."/>
            <person name="Kohn T."/>
            <person name="Peeters S.H."/>
            <person name="Heuer A."/>
            <person name="Rast P."/>
            <person name="Oberbeckmann S."/>
            <person name="Bunk B."/>
            <person name="Jeske O."/>
            <person name="Meyerdierks A."/>
            <person name="Storesund J.E."/>
            <person name="Kallscheuer N."/>
            <person name="Luecker S."/>
            <person name="Lage O.M."/>
            <person name="Pohl T."/>
            <person name="Merkel B.J."/>
            <person name="Hornburger P."/>
            <person name="Mueller R.-W."/>
            <person name="Bruemmer F."/>
            <person name="Labrenz M."/>
            <person name="Spormann A.M."/>
            <person name="Op Den Camp H."/>
            <person name="Overmann J."/>
            <person name="Amann R."/>
            <person name="Jetten M.S.M."/>
            <person name="Mascher T."/>
            <person name="Medema M.H."/>
            <person name="Devos D.P."/>
            <person name="Kaster A.-K."/>
            <person name="Ovreas L."/>
            <person name="Rohde M."/>
            <person name="Galperin M.Y."/>
            <person name="Jogler C."/>
        </authorList>
    </citation>
    <scope>NUCLEOTIDE SEQUENCE [LARGE SCALE GENOMIC DNA]</scope>
    <source>
        <strain evidence="2 3">Mal64</strain>
    </source>
</reference>
<organism evidence="2 3">
    <name type="scientific">Pseudobythopirellula maris</name>
    <dbReference type="NCBI Taxonomy" id="2527991"/>
    <lineage>
        <taxon>Bacteria</taxon>
        <taxon>Pseudomonadati</taxon>
        <taxon>Planctomycetota</taxon>
        <taxon>Planctomycetia</taxon>
        <taxon>Pirellulales</taxon>
        <taxon>Lacipirellulaceae</taxon>
        <taxon>Pseudobythopirellula</taxon>
    </lineage>
</organism>
<proteinExistence type="predicted"/>
<name>A0A5C5ZTW7_9BACT</name>
<gene>
    <name evidence="2" type="ORF">Mal64_09270</name>
</gene>
<sequence precursor="true">MKTQQLFPIALFSALSLVALSAHAGLETSPYLMSEEPTASTGHFEWDEFGGSVFAPFAPDAASTGAGSAALSAADFTAQPMDGPGFALVTSTDNVYAGGTLIDWDLNLSGLDTTEADTTVVLQVAATHGSGGQGGIDPASVLLDGAAPTTFIDRGLAPGVLSNIDEGPGSPNDTFFYWAEWRVAADADYLVEFSHLGTHTSFTQVRVDYFNTDGAYVAATPSQVPEPTALAMIGLGCCGCLAANRSRRQEALRS</sequence>
<comment type="caution">
    <text evidence="2">The sequence shown here is derived from an EMBL/GenBank/DDBJ whole genome shotgun (WGS) entry which is preliminary data.</text>
</comment>
<dbReference type="AlphaFoldDB" id="A0A5C5ZTW7"/>